<evidence type="ECO:0000259" key="2">
    <source>
        <dbReference type="Pfam" id="PF20236"/>
    </source>
</evidence>
<accession>A0A284R3V9</accession>
<dbReference type="OrthoDB" id="3174721at2759"/>
<feature type="domain" description="DUF6593" evidence="2">
    <location>
        <begin position="73"/>
        <end position="220"/>
    </location>
</feature>
<organism evidence="3 4">
    <name type="scientific">Armillaria ostoyae</name>
    <name type="common">Armillaria root rot fungus</name>
    <dbReference type="NCBI Taxonomy" id="47428"/>
    <lineage>
        <taxon>Eukaryota</taxon>
        <taxon>Fungi</taxon>
        <taxon>Dikarya</taxon>
        <taxon>Basidiomycota</taxon>
        <taxon>Agaricomycotina</taxon>
        <taxon>Agaricomycetes</taxon>
        <taxon>Agaricomycetidae</taxon>
        <taxon>Agaricales</taxon>
        <taxon>Marasmiineae</taxon>
        <taxon>Physalacriaceae</taxon>
        <taxon>Armillaria</taxon>
    </lineage>
</organism>
<evidence type="ECO:0000313" key="3">
    <source>
        <dbReference type="EMBL" id="SJL03393.1"/>
    </source>
</evidence>
<dbReference type="OMA" id="NCEITPR"/>
<name>A0A284R3V9_ARMOS</name>
<keyword evidence="4" id="KW-1185">Reference proteome</keyword>
<dbReference type="InterPro" id="IPR046528">
    <property type="entry name" value="DUF6593"/>
</dbReference>
<proteinExistence type="predicted"/>
<dbReference type="AlphaFoldDB" id="A0A284R3V9"/>
<dbReference type="Proteomes" id="UP000219338">
    <property type="component" value="Unassembled WGS sequence"/>
</dbReference>
<feature type="region of interest" description="Disordered" evidence="1">
    <location>
        <begin position="1"/>
        <end position="29"/>
    </location>
</feature>
<dbReference type="EMBL" id="FUEG01000004">
    <property type="protein sequence ID" value="SJL03393.1"/>
    <property type="molecule type" value="Genomic_DNA"/>
</dbReference>
<evidence type="ECO:0000313" key="4">
    <source>
        <dbReference type="Proteomes" id="UP000219338"/>
    </source>
</evidence>
<dbReference type="Pfam" id="PF20236">
    <property type="entry name" value="DUF6593"/>
    <property type="match status" value="1"/>
</dbReference>
<protein>
    <recommendedName>
        <fullName evidence="2">DUF6593 domain-containing protein</fullName>
    </recommendedName>
</protein>
<sequence>MDIAQGNEVVLSWNPPSAGPSEEELPSPRTDPIPFGAPPAYNTARLPTIPVTYSFSRLSFNSLILIPPPESPDSRPLYHISVNNNVFNTMSHTTIIHRGPTEDGPYVGEFESGISYKNATVYMGGVETTLSARLSKRGSFTAGRWNWTGPKHKLVWNCEITPRICHSVNNQNTVYARFNPSNKLRKANTPPELYTLQIMPAGQAFFDDILISALLIEQQRLCPRVDLNMKQLFSFKLHRRF</sequence>
<reference evidence="4" key="1">
    <citation type="journal article" date="2017" name="Nat. Ecol. Evol.">
        <title>Genome expansion and lineage-specific genetic innovations in the forest pathogenic fungi Armillaria.</title>
        <authorList>
            <person name="Sipos G."/>
            <person name="Prasanna A.N."/>
            <person name="Walter M.C."/>
            <person name="O'Connor E."/>
            <person name="Balint B."/>
            <person name="Krizsan K."/>
            <person name="Kiss B."/>
            <person name="Hess J."/>
            <person name="Varga T."/>
            <person name="Slot J."/>
            <person name="Riley R."/>
            <person name="Boka B."/>
            <person name="Rigling D."/>
            <person name="Barry K."/>
            <person name="Lee J."/>
            <person name="Mihaltcheva S."/>
            <person name="LaButti K."/>
            <person name="Lipzen A."/>
            <person name="Waldron R."/>
            <person name="Moloney N.M."/>
            <person name="Sperisen C."/>
            <person name="Kredics L."/>
            <person name="Vagvoelgyi C."/>
            <person name="Patrignani A."/>
            <person name="Fitzpatrick D."/>
            <person name="Nagy I."/>
            <person name="Doyle S."/>
            <person name="Anderson J.B."/>
            <person name="Grigoriev I.V."/>
            <person name="Gueldener U."/>
            <person name="Muensterkoetter M."/>
            <person name="Nagy L.G."/>
        </authorList>
    </citation>
    <scope>NUCLEOTIDE SEQUENCE [LARGE SCALE GENOMIC DNA]</scope>
    <source>
        <strain evidence="4">C18/9</strain>
    </source>
</reference>
<gene>
    <name evidence="3" type="ORF">ARMOST_06747</name>
</gene>
<evidence type="ECO:0000256" key="1">
    <source>
        <dbReference type="SAM" id="MobiDB-lite"/>
    </source>
</evidence>